<keyword evidence="2" id="KW-1185">Reference proteome</keyword>
<evidence type="ECO:0000313" key="1">
    <source>
        <dbReference type="EMBL" id="MFC0718334.1"/>
    </source>
</evidence>
<proteinExistence type="predicted"/>
<organism evidence="1 2">
    <name type="scientific">Luteimonas padinae</name>
    <dbReference type="NCBI Taxonomy" id="1714359"/>
    <lineage>
        <taxon>Bacteria</taxon>
        <taxon>Pseudomonadati</taxon>
        <taxon>Pseudomonadota</taxon>
        <taxon>Gammaproteobacteria</taxon>
        <taxon>Lysobacterales</taxon>
        <taxon>Lysobacteraceae</taxon>
        <taxon>Luteimonas</taxon>
    </lineage>
</organism>
<reference evidence="1 2" key="1">
    <citation type="submission" date="2024-09" db="EMBL/GenBank/DDBJ databases">
        <authorList>
            <person name="Sun Q."/>
            <person name="Mori K."/>
        </authorList>
    </citation>
    <scope>NUCLEOTIDE SEQUENCE [LARGE SCALE GENOMIC DNA]</scope>
    <source>
        <strain evidence="1 2">KCTC 52403</strain>
    </source>
</reference>
<comment type="caution">
    <text evidence="1">The sequence shown here is derived from an EMBL/GenBank/DDBJ whole genome shotgun (WGS) entry which is preliminary data.</text>
</comment>
<dbReference type="EMBL" id="JBHLTF010000032">
    <property type="protein sequence ID" value="MFC0718334.1"/>
    <property type="molecule type" value="Genomic_DNA"/>
</dbReference>
<dbReference type="RefSeq" id="WP_189495796.1">
    <property type="nucleotide sequence ID" value="NZ_BMZT01000003.1"/>
</dbReference>
<gene>
    <name evidence="1" type="ORF">ACFFFU_11330</name>
</gene>
<evidence type="ECO:0000313" key="2">
    <source>
        <dbReference type="Proteomes" id="UP001589898"/>
    </source>
</evidence>
<accession>A0ABV6SY43</accession>
<name>A0ABV6SY43_9GAMM</name>
<protein>
    <submittedName>
        <fullName evidence="1">Uncharacterized protein</fullName>
    </submittedName>
</protein>
<sequence>MTAEVTQRPPEREWHGKHLSWSYRPHAYRWEGERIVGINFLPSAREMRAWMMQRGQLSYISNSDRETTGCYTNPYSYSAAALSLVLGQAINVSHEYATTPSPDHTNVDAEVERLRLYNDVLLYTARFCEVVIKQLLHCTQFPESRYKRMALGALLESPCPSCRKQNGKEPHLVSLIGTLAHPFHLCLEFDHCAMDHMDFVNKLRNAQAAHSEIQTLNIRAPEVSKKQLLKDCDEVLSGFLHMLSHLEKLEEAMLDDLAKKGEAILLLRLNGLPAKDCNFNLVPGQRFVFDPKGPTQLPNHG</sequence>
<dbReference type="Proteomes" id="UP001589898">
    <property type="component" value="Unassembled WGS sequence"/>
</dbReference>